<evidence type="ECO:0000256" key="1">
    <source>
        <dbReference type="SAM" id="MobiDB-lite"/>
    </source>
</evidence>
<comment type="caution">
    <text evidence="2">The sequence shown here is derived from an EMBL/GenBank/DDBJ whole genome shotgun (WGS) entry which is preliminary data.</text>
</comment>
<accession>A0A8S9JE70</accession>
<evidence type="ECO:0000313" key="2">
    <source>
        <dbReference type="EMBL" id="KAF2580511.1"/>
    </source>
</evidence>
<name>A0A8S9JE70_BRACR</name>
<protein>
    <submittedName>
        <fullName evidence="2">Uncharacterized protein</fullName>
    </submittedName>
</protein>
<feature type="compositionally biased region" description="Basic and acidic residues" evidence="1">
    <location>
        <begin position="1"/>
        <end position="13"/>
    </location>
</feature>
<gene>
    <name evidence="2" type="ORF">F2Q68_00001926</name>
</gene>
<proteinExistence type="predicted"/>
<feature type="compositionally biased region" description="Basic and acidic residues" evidence="1">
    <location>
        <begin position="141"/>
        <end position="153"/>
    </location>
</feature>
<feature type="region of interest" description="Disordered" evidence="1">
    <location>
        <begin position="1"/>
        <end position="31"/>
    </location>
</feature>
<feature type="compositionally biased region" description="Polar residues" evidence="1">
    <location>
        <begin position="112"/>
        <end position="140"/>
    </location>
</feature>
<dbReference type="AlphaFoldDB" id="A0A8S9JE70"/>
<evidence type="ECO:0000313" key="3">
    <source>
        <dbReference type="Proteomes" id="UP000712281"/>
    </source>
</evidence>
<feature type="compositionally biased region" description="Polar residues" evidence="1">
    <location>
        <begin position="173"/>
        <end position="182"/>
    </location>
</feature>
<feature type="region of interest" description="Disordered" evidence="1">
    <location>
        <begin position="58"/>
        <end position="153"/>
    </location>
</feature>
<feature type="region of interest" description="Disordered" evidence="1">
    <location>
        <begin position="255"/>
        <end position="284"/>
    </location>
</feature>
<feature type="compositionally biased region" description="Basic and acidic residues" evidence="1">
    <location>
        <begin position="76"/>
        <end position="100"/>
    </location>
</feature>
<organism evidence="2 3">
    <name type="scientific">Brassica cretica</name>
    <name type="common">Mustard</name>
    <dbReference type="NCBI Taxonomy" id="69181"/>
    <lineage>
        <taxon>Eukaryota</taxon>
        <taxon>Viridiplantae</taxon>
        <taxon>Streptophyta</taxon>
        <taxon>Embryophyta</taxon>
        <taxon>Tracheophyta</taxon>
        <taxon>Spermatophyta</taxon>
        <taxon>Magnoliopsida</taxon>
        <taxon>eudicotyledons</taxon>
        <taxon>Gunneridae</taxon>
        <taxon>Pentapetalae</taxon>
        <taxon>rosids</taxon>
        <taxon>malvids</taxon>
        <taxon>Brassicales</taxon>
        <taxon>Brassicaceae</taxon>
        <taxon>Brassiceae</taxon>
        <taxon>Brassica</taxon>
    </lineage>
</organism>
<sequence length="311" mass="34770">MSHRLSRADEEKWPSNPNSRGRRAPVKIPASNTSALIEDNRLTLIGRDERILSQFLPIDNRGNGRASDSRPYSNSRYEDSRRYARDADSRSLLEGKEHVATHSRSYARDPISYSNQSVTHRPSNSQTQVAIARPTISNRSEGSRRQPRYEKESTKVWVEKAFTAAPATHHQGHTSQTPSHTPSPRPAREQMISPPPTEKGDESASMVRKSALHRLSLPSSGNIVLQYGVPSSNSESNRLQDVEIQYLEDNLRNQVVDSASKPSGSRVPATKRLSLPESPSSPIRTLSEDRVQRFPSFGRSARPVPRRGCSF</sequence>
<feature type="region of interest" description="Disordered" evidence="1">
    <location>
        <begin position="166"/>
        <end position="209"/>
    </location>
</feature>
<dbReference type="EMBL" id="QGKW02001660">
    <property type="protein sequence ID" value="KAF2580511.1"/>
    <property type="molecule type" value="Genomic_DNA"/>
</dbReference>
<dbReference type="Proteomes" id="UP000712281">
    <property type="component" value="Unassembled WGS sequence"/>
</dbReference>
<reference evidence="2" key="1">
    <citation type="submission" date="2019-12" db="EMBL/GenBank/DDBJ databases">
        <title>Genome sequencing and annotation of Brassica cretica.</title>
        <authorList>
            <person name="Studholme D.J."/>
            <person name="Sarris P.F."/>
        </authorList>
    </citation>
    <scope>NUCLEOTIDE SEQUENCE</scope>
    <source>
        <strain evidence="2">PFS-001/15</strain>
        <tissue evidence="2">Leaf</tissue>
    </source>
</reference>